<dbReference type="Gene3D" id="3.30.70.3290">
    <property type="match status" value="1"/>
</dbReference>
<feature type="domain" description="Malonyl-CoA:ACP transacylase (MAT)" evidence="1">
    <location>
        <begin position="20"/>
        <end position="310"/>
    </location>
</feature>
<name>A0A2S1SR77_9ACTN</name>
<dbReference type="Gene3D" id="3.40.366.10">
    <property type="entry name" value="Malonyl-Coenzyme A Acyl Carrier Protein, domain 2"/>
    <property type="match status" value="1"/>
</dbReference>
<dbReference type="SUPFAM" id="SSF52151">
    <property type="entry name" value="FabD/lysophospholipase-like"/>
    <property type="match status" value="1"/>
</dbReference>
<evidence type="ECO:0000259" key="1">
    <source>
        <dbReference type="SMART" id="SM00827"/>
    </source>
</evidence>
<keyword evidence="3" id="KW-1185">Reference proteome</keyword>
<dbReference type="KEGG" id="stir:DDW44_08725"/>
<dbReference type="SUPFAM" id="SSF55048">
    <property type="entry name" value="Probable ACP-binding domain of malonyl-CoA ACP transacylase"/>
    <property type="match status" value="1"/>
</dbReference>
<dbReference type="Pfam" id="PF00698">
    <property type="entry name" value="Acyl_transf_1"/>
    <property type="match status" value="1"/>
</dbReference>
<reference evidence="2 3" key="1">
    <citation type="submission" date="2018-05" db="EMBL/GenBank/DDBJ databases">
        <title>Complete genome sequence of sponge-derived Streptomyces sp. HNM0039.</title>
        <authorList>
            <person name="Huang X."/>
            <person name="Zhou S."/>
        </authorList>
    </citation>
    <scope>NUCLEOTIDE SEQUENCE [LARGE SCALE GENOMIC DNA]</scope>
    <source>
        <strain evidence="2 3">HNM0039</strain>
    </source>
</reference>
<dbReference type="RefSeq" id="WP_108906067.1">
    <property type="nucleotide sequence ID" value="NZ_CP029188.1"/>
</dbReference>
<dbReference type="InterPro" id="IPR001227">
    <property type="entry name" value="Ac_transferase_dom_sf"/>
</dbReference>
<organism evidence="2 3">
    <name type="scientific">Streptomyces tirandamycinicus</name>
    <dbReference type="NCBI Taxonomy" id="2174846"/>
    <lineage>
        <taxon>Bacteria</taxon>
        <taxon>Bacillati</taxon>
        <taxon>Actinomycetota</taxon>
        <taxon>Actinomycetes</taxon>
        <taxon>Kitasatosporales</taxon>
        <taxon>Streptomycetaceae</taxon>
        <taxon>Streptomyces</taxon>
    </lineage>
</organism>
<sequence length="354" mass="38463">MTTSRPTGIERASHDATVFLFPGQGNDPRGALTGLRRAIAQHRPTLWDKADQVLDDIDRTAAAHGYGPTRAVLLAARPTADLDYGMPQLAQFAASTVLSHLLQDSGLRPQTIVGQSLGEYSALICAGAFTVAEGTRMVCVMNTHYREFVGRGAMVLVRADEEATRTLLTATHPDLAVSCLNAPQQTIVSGPTEAIAALLARNASGAPRLHKLWLPYASHHPSLRKVLDLFLDDTSDLRQRPLRIPVISPTLRRAYTDADDLREGIIENTIKPLYLMETLHSFDPPGQRLFVEVGIGDSLIRCLKTLLPAARTFTPLTTQSNGNQTNFLARLANEAQIRTADGPGDLGLLTNDHL</sequence>
<dbReference type="InterPro" id="IPR014043">
    <property type="entry name" value="Acyl_transferase_dom"/>
</dbReference>
<dbReference type="SMART" id="SM00827">
    <property type="entry name" value="PKS_AT"/>
    <property type="match status" value="1"/>
</dbReference>
<evidence type="ECO:0000313" key="2">
    <source>
        <dbReference type="EMBL" id="AWI28860.1"/>
    </source>
</evidence>
<dbReference type="InterPro" id="IPR050858">
    <property type="entry name" value="Mal-CoA-ACP_Trans/PKS_FabD"/>
</dbReference>
<gene>
    <name evidence="2" type="ORF">DDW44_08725</name>
</gene>
<accession>A0A2S1SR77</accession>
<dbReference type="PANTHER" id="PTHR42681">
    <property type="entry name" value="MALONYL-COA-ACYL CARRIER PROTEIN TRANSACYLASE, MITOCHONDRIAL"/>
    <property type="match status" value="1"/>
</dbReference>
<dbReference type="InterPro" id="IPR016035">
    <property type="entry name" value="Acyl_Trfase/lysoPLipase"/>
</dbReference>
<dbReference type="GO" id="GO:0005829">
    <property type="term" value="C:cytosol"/>
    <property type="evidence" value="ECO:0007669"/>
    <property type="project" value="TreeGrafter"/>
</dbReference>
<dbReference type="Proteomes" id="UP000244900">
    <property type="component" value="Chromosome"/>
</dbReference>
<dbReference type="GO" id="GO:0006633">
    <property type="term" value="P:fatty acid biosynthetic process"/>
    <property type="evidence" value="ECO:0007669"/>
    <property type="project" value="TreeGrafter"/>
</dbReference>
<dbReference type="AlphaFoldDB" id="A0A2S1SR77"/>
<dbReference type="OrthoDB" id="3543921at2"/>
<evidence type="ECO:0000313" key="3">
    <source>
        <dbReference type="Proteomes" id="UP000244900"/>
    </source>
</evidence>
<dbReference type="GO" id="GO:0004314">
    <property type="term" value="F:[acyl-carrier-protein] S-malonyltransferase activity"/>
    <property type="evidence" value="ECO:0007669"/>
    <property type="project" value="TreeGrafter"/>
</dbReference>
<dbReference type="InterPro" id="IPR016036">
    <property type="entry name" value="Malonyl_transacylase_ACP-bd"/>
</dbReference>
<dbReference type="EMBL" id="CP029188">
    <property type="protein sequence ID" value="AWI28860.1"/>
    <property type="molecule type" value="Genomic_DNA"/>
</dbReference>
<protein>
    <recommendedName>
        <fullName evidence="1">Malonyl-CoA:ACP transacylase (MAT) domain-containing protein</fullName>
    </recommendedName>
</protein>
<dbReference type="PANTHER" id="PTHR42681:SF6">
    <property type="entry name" value="BLL0263 PROTEIN"/>
    <property type="match status" value="1"/>
</dbReference>
<proteinExistence type="predicted"/>